<name>A0A2S9GSA7_9BURK</name>
<sequence length="97" mass="10547">MIEAGPRPPHLLDLRSQALVNETGIIPHAHIIEYDAISSSLGNISKDYPIVTICACPQDAGAVQVARNLQQLGYRYAHPLRGGFEAWKTAIEKNLAA</sequence>
<dbReference type="Proteomes" id="UP000237839">
    <property type="component" value="Unassembled WGS sequence"/>
</dbReference>
<keyword evidence="2" id="KW-0808">Transferase</keyword>
<dbReference type="GO" id="GO:0016740">
    <property type="term" value="F:transferase activity"/>
    <property type="evidence" value="ECO:0007669"/>
    <property type="project" value="UniProtKB-KW"/>
</dbReference>
<dbReference type="Gene3D" id="3.40.250.10">
    <property type="entry name" value="Rhodanese-like domain"/>
    <property type="match status" value="1"/>
</dbReference>
<evidence type="ECO:0000313" key="3">
    <source>
        <dbReference type="Proteomes" id="UP000237839"/>
    </source>
</evidence>
<evidence type="ECO:0000259" key="1">
    <source>
        <dbReference type="PROSITE" id="PS50206"/>
    </source>
</evidence>
<comment type="caution">
    <text evidence="2">The sequence shown here is derived from an EMBL/GenBank/DDBJ whole genome shotgun (WGS) entry which is preliminary data.</text>
</comment>
<keyword evidence="3" id="KW-1185">Reference proteome</keyword>
<dbReference type="AlphaFoldDB" id="A0A2S9GSA7"/>
<dbReference type="InterPro" id="IPR036873">
    <property type="entry name" value="Rhodanese-like_dom_sf"/>
</dbReference>
<accession>A0A2S9GSA7</accession>
<feature type="domain" description="Rhodanese" evidence="1">
    <location>
        <begin position="5"/>
        <end position="92"/>
    </location>
</feature>
<dbReference type="InterPro" id="IPR001763">
    <property type="entry name" value="Rhodanese-like_dom"/>
</dbReference>
<dbReference type="SUPFAM" id="SSF52821">
    <property type="entry name" value="Rhodanese/Cell cycle control phosphatase"/>
    <property type="match status" value="1"/>
</dbReference>
<dbReference type="Pfam" id="PF00581">
    <property type="entry name" value="Rhodanese"/>
    <property type="match status" value="1"/>
</dbReference>
<organism evidence="2 3">
    <name type="scientific">Solimicrobium silvestre</name>
    <dbReference type="NCBI Taxonomy" id="2099400"/>
    <lineage>
        <taxon>Bacteria</taxon>
        <taxon>Pseudomonadati</taxon>
        <taxon>Pseudomonadota</taxon>
        <taxon>Betaproteobacteria</taxon>
        <taxon>Burkholderiales</taxon>
        <taxon>Oxalobacteraceae</taxon>
        <taxon>Solimicrobium</taxon>
    </lineage>
</organism>
<reference evidence="2 3" key="1">
    <citation type="submission" date="2018-02" db="EMBL/GenBank/DDBJ databases">
        <title>Solimicrobium silvestre gen. nov., sp. nov., isolated from alpine forest soil.</title>
        <authorList>
            <person name="Margesin R."/>
            <person name="Albuquerque L."/>
            <person name="Zhang D.-C."/>
            <person name="Froufe H.J.C."/>
            <person name="Severino R."/>
            <person name="Roxo I."/>
            <person name="Egas C."/>
            <person name="Da Costa M.S."/>
        </authorList>
    </citation>
    <scope>NUCLEOTIDE SEQUENCE [LARGE SCALE GENOMIC DNA]</scope>
    <source>
        <strain evidence="2 3">S20-91</strain>
    </source>
</reference>
<proteinExistence type="predicted"/>
<dbReference type="PROSITE" id="PS50206">
    <property type="entry name" value="RHODANESE_3"/>
    <property type="match status" value="1"/>
</dbReference>
<gene>
    <name evidence="2" type="ORF">S2091_4693</name>
</gene>
<protein>
    <submittedName>
        <fullName evidence="2">Rhodanese-related sulfurtransferase</fullName>
    </submittedName>
</protein>
<dbReference type="EMBL" id="PUGF01000045">
    <property type="protein sequence ID" value="PRC90604.1"/>
    <property type="molecule type" value="Genomic_DNA"/>
</dbReference>
<evidence type="ECO:0000313" key="2">
    <source>
        <dbReference type="EMBL" id="PRC90604.1"/>
    </source>
</evidence>